<dbReference type="RefSeq" id="WP_208596620.1">
    <property type="nucleotide sequence ID" value="NZ_FMXO01000011.1"/>
</dbReference>
<dbReference type="SUPFAM" id="SSF52833">
    <property type="entry name" value="Thioredoxin-like"/>
    <property type="match status" value="1"/>
</dbReference>
<dbReference type="CDD" id="cd02980">
    <property type="entry name" value="TRX_Fd_family"/>
    <property type="match status" value="1"/>
</dbReference>
<dbReference type="EMBL" id="FMXO01000011">
    <property type="protein sequence ID" value="SDB43238.1"/>
    <property type="molecule type" value="Genomic_DNA"/>
</dbReference>
<gene>
    <name evidence="1" type="ORF">SAMN05660653_02083</name>
</gene>
<reference evidence="1 2" key="1">
    <citation type="submission" date="2016-10" db="EMBL/GenBank/DDBJ databases">
        <authorList>
            <person name="de Groot N.N."/>
        </authorList>
    </citation>
    <scope>NUCLEOTIDE SEQUENCE [LARGE SCALE GENOMIC DNA]</scope>
    <source>
        <strain evidence="1 2">ASO4-2</strain>
    </source>
</reference>
<dbReference type="Proteomes" id="UP000198771">
    <property type="component" value="Unassembled WGS sequence"/>
</dbReference>
<accession>A0A1G6DDN3</accession>
<keyword evidence="2" id="KW-1185">Reference proteome</keyword>
<evidence type="ECO:0000313" key="1">
    <source>
        <dbReference type="EMBL" id="SDB43238.1"/>
    </source>
</evidence>
<proteinExistence type="predicted"/>
<organism evidence="1 2">
    <name type="scientific">Desulfonatronum thiosulfatophilum</name>
    <dbReference type="NCBI Taxonomy" id="617002"/>
    <lineage>
        <taxon>Bacteria</taxon>
        <taxon>Pseudomonadati</taxon>
        <taxon>Thermodesulfobacteriota</taxon>
        <taxon>Desulfovibrionia</taxon>
        <taxon>Desulfovibrionales</taxon>
        <taxon>Desulfonatronaceae</taxon>
        <taxon>Desulfonatronum</taxon>
    </lineage>
</organism>
<dbReference type="AlphaFoldDB" id="A0A1G6DDN3"/>
<dbReference type="STRING" id="617002.SAMN05660653_02083"/>
<dbReference type="Gene3D" id="3.40.30.10">
    <property type="entry name" value="Glutaredoxin"/>
    <property type="match status" value="1"/>
</dbReference>
<name>A0A1G6DDN3_9BACT</name>
<sequence length="99" mass="11137">MEKPKHHLFVCASFRTKGEPKGVCHKSTIDLLPYIDEEILDRNLDVLVTSTGCLKQCENGPVMVVYPEGWWFGKIDSEDAVDAVLDGLEEGRPAEEYLL</sequence>
<dbReference type="InterPro" id="IPR036249">
    <property type="entry name" value="Thioredoxin-like_sf"/>
</dbReference>
<evidence type="ECO:0000313" key="2">
    <source>
        <dbReference type="Proteomes" id="UP000198771"/>
    </source>
</evidence>
<protein>
    <submittedName>
        <fullName evidence="1">(2Fe-2S) ferredoxin</fullName>
    </submittedName>
</protein>